<organism evidence="1 2">
    <name type="scientific">Brachionus calyciflorus</name>
    <dbReference type="NCBI Taxonomy" id="104777"/>
    <lineage>
        <taxon>Eukaryota</taxon>
        <taxon>Metazoa</taxon>
        <taxon>Spiralia</taxon>
        <taxon>Gnathifera</taxon>
        <taxon>Rotifera</taxon>
        <taxon>Eurotatoria</taxon>
        <taxon>Monogononta</taxon>
        <taxon>Pseudotrocha</taxon>
        <taxon>Ploima</taxon>
        <taxon>Brachionidae</taxon>
        <taxon>Brachionus</taxon>
    </lineage>
</organism>
<protein>
    <submittedName>
        <fullName evidence="1">Uncharacterized protein</fullName>
    </submittedName>
</protein>
<evidence type="ECO:0000313" key="1">
    <source>
        <dbReference type="EMBL" id="CAF1160097.1"/>
    </source>
</evidence>
<dbReference type="Proteomes" id="UP000663879">
    <property type="component" value="Unassembled WGS sequence"/>
</dbReference>
<feature type="non-terminal residue" evidence="1">
    <location>
        <position position="28"/>
    </location>
</feature>
<dbReference type="EMBL" id="CAJNOC010014021">
    <property type="protein sequence ID" value="CAF1160097.1"/>
    <property type="molecule type" value="Genomic_DNA"/>
</dbReference>
<dbReference type="AlphaFoldDB" id="A0A814TCZ3"/>
<gene>
    <name evidence="1" type="ORF">OXX778_LOCUS23573</name>
</gene>
<sequence length="28" mass="3355">RILIKAESSHTKKYDFNGKPNFEHDEYS</sequence>
<accession>A0A814TCZ3</accession>
<comment type="caution">
    <text evidence="1">The sequence shown here is derived from an EMBL/GenBank/DDBJ whole genome shotgun (WGS) entry which is preliminary data.</text>
</comment>
<feature type="non-terminal residue" evidence="1">
    <location>
        <position position="1"/>
    </location>
</feature>
<name>A0A814TCZ3_9BILA</name>
<proteinExistence type="predicted"/>
<evidence type="ECO:0000313" key="2">
    <source>
        <dbReference type="Proteomes" id="UP000663879"/>
    </source>
</evidence>
<reference evidence="1" key="1">
    <citation type="submission" date="2021-02" db="EMBL/GenBank/DDBJ databases">
        <authorList>
            <person name="Nowell W R."/>
        </authorList>
    </citation>
    <scope>NUCLEOTIDE SEQUENCE</scope>
    <source>
        <strain evidence="1">Ploen Becks lab</strain>
    </source>
</reference>
<keyword evidence="2" id="KW-1185">Reference proteome</keyword>